<dbReference type="OrthoDB" id="3510794at2759"/>
<proteinExistence type="predicted"/>
<reference evidence="1 2" key="1">
    <citation type="journal article" date="2018" name="IMA Fungus">
        <title>IMA Genome-F 9: Draft genome sequence of Annulohypoxylon stygium, Aspergillus mulundensis, Berkeleyomyces basicola (syn. Thielaviopsis basicola), Ceratocystis smalleyi, two Cercospora beticola strains, Coleophoma cylindrospora, Fusarium fracticaudum, Phialophora cf. hyalina, and Morchella septimelata.</title>
        <authorList>
            <person name="Wingfield B.D."/>
            <person name="Bills G.F."/>
            <person name="Dong Y."/>
            <person name="Huang W."/>
            <person name="Nel W.J."/>
            <person name="Swalarsk-Parry B.S."/>
            <person name="Vaghefi N."/>
            <person name="Wilken P.M."/>
            <person name="An Z."/>
            <person name="de Beer Z.W."/>
            <person name="De Vos L."/>
            <person name="Chen L."/>
            <person name="Duong T.A."/>
            <person name="Gao Y."/>
            <person name="Hammerbacher A."/>
            <person name="Kikkert J.R."/>
            <person name="Li Y."/>
            <person name="Li H."/>
            <person name="Li K."/>
            <person name="Li Q."/>
            <person name="Liu X."/>
            <person name="Ma X."/>
            <person name="Naidoo K."/>
            <person name="Pethybridge S.J."/>
            <person name="Sun J."/>
            <person name="Steenkamp E.T."/>
            <person name="van der Nest M.A."/>
            <person name="van Wyk S."/>
            <person name="Wingfield M.J."/>
            <person name="Xiong C."/>
            <person name="Yue Q."/>
            <person name="Zhang X."/>
        </authorList>
    </citation>
    <scope>NUCLEOTIDE SEQUENCE [LARGE SCALE GENOMIC DNA]</scope>
    <source>
        <strain evidence="1 2">DSM 5745</strain>
    </source>
</reference>
<accession>A0A3D8R009</accession>
<keyword evidence="2" id="KW-1185">Reference proteome</keyword>
<comment type="caution">
    <text evidence="1">The sequence shown here is derived from an EMBL/GenBank/DDBJ whole genome shotgun (WGS) entry which is preliminary data.</text>
</comment>
<dbReference type="RefSeq" id="XP_026600246.1">
    <property type="nucleotide sequence ID" value="XM_026751160.1"/>
</dbReference>
<dbReference type="AlphaFoldDB" id="A0A3D8R009"/>
<protein>
    <submittedName>
        <fullName evidence="1">Uncharacterized protein</fullName>
    </submittedName>
</protein>
<dbReference type="GeneID" id="38119514"/>
<dbReference type="STRING" id="1810919.A0A3D8R009"/>
<dbReference type="Proteomes" id="UP000256690">
    <property type="component" value="Unassembled WGS sequence"/>
</dbReference>
<evidence type="ECO:0000313" key="1">
    <source>
        <dbReference type="EMBL" id="RDW67278.1"/>
    </source>
</evidence>
<name>A0A3D8R009_9EURO</name>
<organism evidence="1 2">
    <name type="scientific">Aspergillus mulundensis</name>
    <dbReference type="NCBI Taxonomy" id="1810919"/>
    <lineage>
        <taxon>Eukaryota</taxon>
        <taxon>Fungi</taxon>
        <taxon>Dikarya</taxon>
        <taxon>Ascomycota</taxon>
        <taxon>Pezizomycotina</taxon>
        <taxon>Eurotiomycetes</taxon>
        <taxon>Eurotiomycetidae</taxon>
        <taxon>Eurotiales</taxon>
        <taxon>Aspergillaceae</taxon>
        <taxon>Aspergillus</taxon>
        <taxon>Aspergillus subgen. Nidulantes</taxon>
    </lineage>
</organism>
<gene>
    <name evidence="1" type="ORF">DSM5745_09144</name>
</gene>
<evidence type="ECO:0000313" key="2">
    <source>
        <dbReference type="Proteomes" id="UP000256690"/>
    </source>
</evidence>
<dbReference type="EMBL" id="PVWQ01000012">
    <property type="protein sequence ID" value="RDW67278.1"/>
    <property type="molecule type" value="Genomic_DNA"/>
</dbReference>
<sequence length="216" mass="24232">MSFLFLPPELRLQIYTYLLDPNTYVTGYTNITRLTSTAYEDAHADALASNESDRPQIPSVSLARIYITRRTPSILLLNRQITAEALPVLYSVPLTLTGTPSTYLSMRQMDIAEFISETLLQRIKVVALRLTQPEKAFVLGLLDIWGKGCALTRLVVEVPRDEDRGVGDGVGPGWLSLEARRGRHWGVVESRIRTFAEVLRIPLEMRTIETSSDGPE</sequence>